<protein>
    <submittedName>
        <fullName evidence="4">Response regulator</fullName>
    </submittedName>
</protein>
<dbReference type="SMART" id="SM00448">
    <property type="entry name" value="REC"/>
    <property type="match status" value="1"/>
</dbReference>
<dbReference type="InterPro" id="IPR011006">
    <property type="entry name" value="CheY-like_superfamily"/>
</dbReference>
<dbReference type="Pfam" id="PF00072">
    <property type="entry name" value="Response_reg"/>
    <property type="match status" value="1"/>
</dbReference>
<dbReference type="PANTHER" id="PTHR44591:SF3">
    <property type="entry name" value="RESPONSE REGULATORY DOMAIN-CONTAINING PROTEIN"/>
    <property type="match status" value="1"/>
</dbReference>
<evidence type="ECO:0000313" key="4">
    <source>
        <dbReference type="EMBL" id="MBD1362626.1"/>
    </source>
</evidence>
<evidence type="ECO:0000259" key="3">
    <source>
        <dbReference type="PROSITE" id="PS50110"/>
    </source>
</evidence>
<feature type="modified residue" description="4-aspartylphosphate" evidence="2">
    <location>
        <position position="60"/>
    </location>
</feature>
<feature type="domain" description="Response regulatory" evidence="3">
    <location>
        <begin position="11"/>
        <end position="126"/>
    </location>
</feature>
<dbReference type="Gene3D" id="3.40.50.2300">
    <property type="match status" value="1"/>
</dbReference>
<accession>A0ABR7WJY1</accession>
<proteinExistence type="predicted"/>
<dbReference type="PANTHER" id="PTHR44591">
    <property type="entry name" value="STRESS RESPONSE REGULATOR PROTEIN 1"/>
    <property type="match status" value="1"/>
</dbReference>
<reference evidence="4 5" key="1">
    <citation type="submission" date="2020-09" db="EMBL/GenBank/DDBJ databases">
        <title>Novel species of Mucilaginibacter isolated from a glacier on the Tibetan Plateau.</title>
        <authorList>
            <person name="Liu Q."/>
            <person name="Xin Y.-H."/>
        </authorList>
    </citation>
    <scope>NUCLEOTIDE SEQUENCE [LARGE SCALE GENOMIC DNA]</scope>
    <source>
        <strain evidence="4 5">ZT4R22</strain>
    </source>
</reference>
<dbReference type="EMBL" id="JACWMY010000001">
    <property type="protein sequence ID" value="MBD1362626.1"/>
    <property type="molecule type" value="Genomic_DNA"/>
</dbReference>
<organism evidence="4 5">
    <name type="scientific">Mucilaginibacter pankratovii</name>
    <dbReference type="NCBI Taxonomy" id="2772110"/>
    <lineage>
        <taxon>Bacteria</taxon>
        <taxon>Pseudomonadati</taxon>
        <taxon>Bacteroidota</taxon>
        <taxon>Sphingobacteriia</taxon>
        <taxon>Sphingobacteriales</taxon>
        <taxon>Sphingobacteriaceae</taxon>
        <taxon>Mucilaginibacter</taxon>
    </lineage>
</organism>
<evidence type="ECO:0000256" key="1">
    <source>
        <dbReference type="ARBA" id="ARBA00022553"/>
    </source>
</evidence>
<sequence length="127" mass="14343">METNKLAVAKKILVVDDEPDIRDIIMYVLESEGYQVCGLDNGRAVLDTVQQIQPDIVLLDVQLGDRDGRDICRELKAQPATQHIPIIMISANQSWPTLREKQCNPDDFLAKPFDLSELVDHVKRFAA</sequence>
<dbReference type="RefSeq" id="WP_191187298.1">
    <property type="nucleotide sequence ID" value="NZ_JACWMY010000001.1"/>
</dbReference>
<keyword evidence="5" id="KW-1185">Reference proteome</keyword>
<comment type="caution">
    <text evidence="4">The sequence shown here is derived from an EMBL/GenBank/DDBJ whole genome shotgun (WGS) entry which is preliminary data.</text>
</comment>
<keyword evidence="1 2" id="KW-0597">Phosphoprotein</keyword>
<gene>
    <name evidence="4" type="ORF">IDJ77_02285</name>
</gene>
<dbReference type="SUPFAM" id="SSF52172">
    <property type="entry name" value="CheY-like"/>
    <property type="match status" value="1"/>
</dbReference>
<dbReference type="InterPro" id="IPR050595">
    <property type="entry name" value="Bact_response_regulator"/>
</dbReference>
<evidence type="ECO:0000313" key="5">
    <source>
        <dbReference type="Proteomes" id="UP000606600"/>
    </source>
</evidence>
<name>A0ABR7WJY1_9SPHI</name>
<dbReference type="Proteomes" id="UP000606600">
    <property type="component" value="Unassembled WGS sequence"/>
</dbReference>
<evidence type="ECO:0000256" key="2">
    <source>
        <dbReference type="PROSITE-ProRule" id="PRU00169"/>
    </source>
</evidence>
<dbReference type="PROSITE" id="PS50110">
    <property type="entry name" value="RESPONSE_REGULATORY"/>
    <property type="match status" value="1"/>
</dbReference>
<dbReference type="InterPro" id="IPR001789">
    <property type="entry name" value="Sig_transdc_resp-reg_receiver"/>
</dbReference>